<dbReference type="Proteomes" id="UP000831537">
    <property type="component" value="Chromosome"/>
</dbReference>
<evidence type="ECO:0000256" key="1">
    <source>
        <dbReference type="SAM" id="Phobius"/>
    </source>
</evidence>
<evidence type="ECO:0000313" key="3">
    <source>
        <dbReference type="Proteomes" id="UP000831537"/>
    </source>
</evidence>
<dbReference type="EMBL" id="CP095071">
    <property type="protein sequence ID" value="UOQ84924.1"/>
    <property type="molecule type" value="Genomic_DNA"/>
</dbReference>
<accession>A0ABY4GL16</accession>
<sequence length="56" mass="6202">MISILSSIVYLLILFSLSTLLFLLVLFLGTSEPGIAYLLCLIVVQLLLDTFGKLKK</sequence>
<reference evidence="2 3" key="1">
    <citation type="submission" date="2022-04" db="EMBL/GenBank/DDBJ databases">
        <title>Gracilibacillus sp. isolated from saltern.</title>
        <authorList>
            <person name="Won M."/>
            <person name="Lee C.-M."/>
            <person name="Woen H.-Y."/>
            <person name="Kwon S.-W."/>
        </authorList>
    </citation>
    <scope>NUCLEOTIDE SEQUENCE [LARGE SCALE GENOMIC DNA]</scope>
    <source>
        <strain evidence="2 3">SSPM10-3</strain>
    </source>
</reference>
<name>A0ABY4GL16_9BACI</name>
<feature type="transmembrane region" description="Helical" evidence="1">
    <location>
        <begin position="34"/>
        <end position="52"/>
    </location>
</feature>
<keyword evidence="1" id="KW-1133">Transmembrane helix</keyword>
<organism evidence="2 3">
    <name type="scientific">Gracilibacillus salinarum</name>
    <dbReference type="NCBI Taxonomy" id="2932255"/>
    <lineage>
        <taxon>Bacteria</taxon>
        <taxon>Bacillati</taxon>
        <taxon>Bacillota</taxon>
        <taxon>Bacilli</taxon>
        <taxon>Bacillales</taxon>
        <taxon>Bacillaceae</taxon>
        <taxon>Gracilibacillus</taxon>
    </lineage>
</organism>
<protein>
    <submittedName>
        <fullName evidence="2">Uncharacterized protein</fullName>
    </submittedName>
</protein>
<keyword evidence="3" id="KW-1185">Reference proteome</keyword>
<feature type="transmembrane region" description="Helical" evidence="1">
    <location>
        <begin position="7"/>
        <end position="28"/>
    </location>
</feature>
<dbReference type="RefSeq" id="WP_244743428.1">
    <property type="nucleotide sequence ID" value="NZ_CP095071.1"/>
</dbReference>
<keyword evidence="1" id="KW-0812">Transmembrane</keyword>
<evidence type="ECO:0000313" key="2">
    <source>
        <dbReference type="EMBL" id="UOQ84924.1"/>
    </source>
</evidence>
<proteinExistence type="predicted"/>
<keyword evidence="1" id="KW-0472">Membrane</keyword>
<gene>
    <name evidence="2" type="ORF">MUN87_20105</name>
</gene>